<sequence>MTKKILNSYILSNKADSDLDEIFDYTFDEHGFNQAVKYLSDLESLFWQLVKNPKLGRERRDLKNEILSITEQGHTVFYRIHQDYILIVRVLHGNKDIPRSL</sequence>
<name>A0A7K3WNP1_9FLAO</name>
<dbReference type="Proteomes" id="UP000486602">
    <property type="component" value="Unassembled WGS sequence"/>
</dbReference>
<dbReference type="Gene3D" id="3.30.2310.20">
    <property type="entry name" value="RelE-like"/>
    <property type="match status" value="1"/>
</dbReference>
<dbReference type="InterPro" id="IPR051803">
    <property type="entry name" value="TA_system_RelE-like_toxin"/>
</dbReference>
<evidence type="ECO:0000313" key="4">
    <source>
        <dbReference type="EMBL" id="NEN23273.1"/>
    </source>
</evidence>
<dbReference type="PANTHER" id="PTHR33755">
    <property type="entry name" value="TOXIN PARE1-RELATED"/>
    <property type="match status" value="1"/>
</dbReference>
<dbReference type="PIRSF" id="PIRSF029218">
    <property type="entry name" value="ParE"/>
    <property type="match status" value="1"/>
</dbReference>
<dbReference type="PANTHER" id="PTHR33755:SF9">
    <property type="entry name" value="TOXIN PARE1"/>
    <property type="match status" value="1"/>
</dbReference>
<evidence type="ECO:0000256" key="1">
    <source>
        <dbReference type="ARBA" id="ARBA00006226"/>
    </source>
</evidence>
<dbReference type="Pfam" id="PF05016">
    <property type="entry name" value="ParE_toxin"/>
    <property type="match status" value="1"/>
</dbReference>
<keyword evidence="2" id="KW-1277">Toxin-antitoxin system</keyword>
<evidence type="ECO:0000256" key="2">
    <source>
        <dbReference type="ARBA" id="ARBA00022649"/>
    </source>
</evidence>
<protein>
    <recommendedName>
        <fullName evidence="3">Toxin</fullName>
    </recommendedName>
</protein>
<organism evidence="4 5">
    <name type="scientific">Cryomorpha ignava</name>
    <dbReference type="NCBI Taxonomy" id="101383"/>
    <lineage>
        <taxon>Bacteria</taxon>
        <taxon>Pseudomonadati</taxon>
        <taxon>Bacteroidota</taxon>
        <taxon>Flavobacteriia</taxon>
        <taxon>Flavobacteriales</taxon>
        <taxon>Cryomorphaceae</taxon>
        <taxon>Cryomorpha</taxon>
    </lineage>
</organism>
<evidence type="ECO:0000256" key="3">
    <source>
        <dbReference type="PIRNR" id="PIRNR029218"/>
    </source>
</evidence>
<dbReference type="RefSeq" id="WP_163284333.1">
    <property type="nucleotide sequence ID" value="NZ_JAAGVY010000009.1"/>
</dbReference>
<evidence type="ECO:0000313" key="5">
    <source>
        <dbReference type="Proteomes" id="UP000486602"/>
    </source>
</evidence>
<comment type="similarity">
    <text evidence="1 3">Belongs to the RelE toxin family.</text>
</comment>
<keyword evidence="5" id="KW-1185">Reference proteome</keyword>
<dbReference type="EMBL" id="JAAGVY010000009">
    <property type="protein sequence ID" value="NEN23273.1"/>
    <property type="molecule type" value="Genomic_DNA"/>
</dbReference>
<proteinExistence type="inferred from homology"/>
<dbReference type="InterPro" id="IPR007712">
    <property type="entry name" value="RelE/ParE_toxin"/>
</dbReference>
<dbReference type="AlphaFoldDB" id="A0A7K3WNP1"/>
<comment type="caution">
    <text evidence="4">The sequence shown here is derived from an EMBL/GenBank/DDBJ whole genome shotgun (WGS) entry which is preliminary data.</text>
</comment>
<accession>A0A7K3WNP1</accession>
<dbReference type="InterPro" id="IPR028344">
    <property type="entry name" value="ParE1/4"/>
</dbReference>
<dbReference type="InterPro" id="IPR035093">
    <property type="entry name" value="RelE/ParE_toxin_dom_sf"/>
</dbReference>
<gene>
    <name evidence="4" type="ORF">G3O08_07150</name>
</gene>
<reference evidence="4 5" key="1">
    <citation type="submission" date="2020-02" db="EMBL/GenBank/DDBJ databases">
        <title>Out from the shadows clarifying the taxonomy of the family Cryomorphaceae and related taxa by utilizing the GTDB taxonomic framework.</title>
        <authorList>
            <person name="Bowman J.P."/>
        </authorList>
    </citation>
    <scope>NUCLEOTIDE SEQUENCE [LARGE SCALE GENOMIC DNA]</scope>
    <source>
        <strain evidence="4 5">QSSC 1-22</strain>
    </source>
</reference>